<evidence type="ECO:0000256" key="5">
    <source>
        <dbReference type="ARBA" id="ARBA00047942"/>
    </source>
</evidence>
<reference evidence="7 8" key="1">
    <citation type="submission" date="2015-09" db="EMBL/GenBank/DDBJ databases">
        <title>Draft genome sequence of Kouleothrix aurantiaca JCM 19913.</title>
        <authorList>
            <person name="Hemp J."/>
        </authorList>
    </citation>
    <scope>NUCLEOTIDE SEQUENCE [LARGE SCALE GENOMIC DNA]</scope>
    <source>
        <strain evidence="7 8">COM-B</strain>
    </source>
</reference>
<dbReference type="GO" id="GO:0003676">
    <property type="term" value="F:nucleic acid binding"/>
    <property type="evidence" value="ECO:0007669"/>
    <property type="project" value="InterPro"/>
</dbReference>
<evidence type="ECO:0000256" key="3">
    <source>
        <dbReference type="ARBA" id="ARBA00022679"/>
    </source>
</evidence>
<feature type="domain" description="Type II methyltransferase M.TaqI-like" evidence="6">
    <location>
        <begin position="358"/>
        <end position="608"/>
    </location>
</feature>
<keyword evidence="3" id="KW-0808">Transferase</keyword>
<sequence length="916" mass="101744">MLKRHKDLLRPLVANLRVTLAGTAGADGTWQRGDLDRELERLGIAPDGTAIPIDALRNPGPSERRARVVADAYLAAAANGLKGAEAEQKRRAAREEFVERAAYTWINRLLALRTMEARGLIDETLRANPDYEGIPEALFVLRQTDPARCAQSDGGWWAVIDDACTAQAAFLPGLFDLSDPSAALRPSTAAMLRCVTLIGGAPAGFTLAEADAAFADPDAIGWTYQFYQEAAKARVYEKLGSGGKAGSRAEIAAATQLFTEPYMVKWLLQNSLGRSYHEIHPQSALPAEWDYYIRPTEDRPLNAPAPTAATLEMLTVLDPCVGSGHFLRGAFDLLAAMYREQHPDWVAQQVVETILRQHLHGIDIDPRAVQLAALTLYMRALEVIRDEARARRRPMPSWTPPQINLATTPSGLDASALERHLQRPPEDRPLRPVLERIFETLSQAEILGSLLRPAAEIDAAIAKVQAPRQNSMFDGSNSAESTALISHDPTELKRLVLDRIAAAFRAEAASADPADALFGREAERGVRLLQLLDRKYAVVVTNPPYMGSGNMPAVLKKYVEKHYKSGKRDLYAAFILRCLDLCLQGGHVAMVTQQSWMFLSSYAELRAVPDERLADVRRKREFTGLLRETSFQAVAHLGANAFEEVAGEVVQVALFIFRNSAASEAHSFLATRLIGLKSSNEKAQQLTERENRVFTLHKQRLFTQIPQSPIAYTLSDKALLLFENVSLKDAGEVLEGLHATDSNRFVKFFWETSNSERWFRYVKGGGYGKWHGYNHYHVDWEQEGARLKAIDAIIPSRQYYFVSGWTYSMIAQGSLGCRLLENAIFTNSGPGIFLCSFPVGALNSRVYSYLLRSINSKLSFDKGYVERLPILQIALNARILAQKVIDACCALKQTETRADATDRNFQSIQYQPQILS</sequence>
<dbReference type="Proteomes" id="UP000050509">
    <property type="component" value="Unassembled WGS sequence"/>
</dbReference>
<dbReference type="InterPro" id="IPR029063">
    <property type="entry name" value="SAM-dependent_MTases_sf"/>
</dbReference>
<dbReference type="Gene3D" id="3.40.50.150">
    <property type="entry name" value="Vaccinia Virus protein VP39"/>
    <property type="match status" value="1"/>
</dbReference>
<evidence type="ECO:0000256" key="1">
    <source>
        <dbReference type="ARBA" id="ARBA00011900"/>
    </source>
</evidence>
<dbReference type="PROSITE" id="PS00092">
    <property type="entry name" value="N6_MTASE"/>
    <property type="match status" value="1"/>
</dbReference>
<dbReference type="EMBL" id="LJCR01000036">
    <property type="protein sequence ID" value="KPV54579.1"/>
    <property type="molecule type" value="Genomic_DNA"/>
</dbReference>
<dbReference type="InterPro" id="IPR050953">
    <property type="entry name" value="N4_N6_ade-DNA_methylase"/>
</dbReference>
<dbReference type="InterPro" id="IPR011639">
    <property type="entry name" value="MethylTrfase_TaqI-like_dom"/>
</dbReference>
<dbReference type="EC" id="2.1.1.72" evidence="1"/>
<accession>A0A0P9DM79</accession>
<dbReference type="InterPro" id="IPR047939">
    <property type="entry name" value="BREX_1_PglX"/>
</dbReference>
<name>A0A0P9DM79_9CHLR</name>
<dbReference type="SUPFAM" id="SSF53335">
    <property type="entry name" value="S-adenosyl-L-methionine-dependent methyltransferases"/>
    <property type="match status" value="1"/>
</dbReference>
<organism evidence="7 8">
    <name type="scientific">Kouleothrix aurantiaca</name>
    <dbReference type="NCBI Taxonomy" id="186479"/>
    <lineage>
        <taxon>Bacteria</taxon>
        <taxon>Bacillati</taxon>
        <taxon>Chloroflexota</taxon>
        <taxon>Chloroflexia</taxon>
        <taxon>Chloroflexales</taxon>
        <taxon>Roseiflexineae</taxon>
        <taxon>Roseiflexaceae</taxon>
        <taxon>Kouleothrix</taxon>
    </lineage>
</organism>
<protein>
    <recommendedName>
        <fullName evidence="1">site-specific DNA-methyltransferase (adenine-specific)</fullName>
        <ecNumber evidence="1">2.1.1.72</ecNumber>
    </recommendedName>
</protein>
<evidence type="ECO:0000259" key="6">
    <source>
        <dbReference type="Pfam" id="PF07669"/>
    </source>
</evidence>
<dbReference type="NCBIfam" id="NF033452">
    <property type="entry name" value="BREX_1_MTaseX"/>
    <property type="match status" value="1"/>
</dbReference>
<dbReference type="GO" id="GO:0009007">
    <property type="term" value="F:site-specific DNA-methyltransferase (adenine-specific) activity"/>
    <property type="evidence" value="ECO:0007669"/>
    <property type="project" value="UniProtKB-EC"/>
</dbReference>
<dbReference type="PANTHER" id="PTHR33841">
    <property type="entry name" value="DNA METHYLTRANSFERASE YEEA-RELATED"/>
    <property type="match status" value="1"/>
</dbReference>
<comment type="catalytic activity">
    <reaction evidence="5">
        <text>a 2'-deoxyadenosine in DNA + S-adenosyl-L-methionine = an N(6)-methyl-2'-deoxyadenosine in DNA + S-adenosyl-L-homocysteine + H(+)</text>
        <dbReference type="Rhea" id="RHEA:15197"/>
        <dbReference type="Rhea" id="RHEA-COMP:12418"/>
        <dbReference type="Rhea" id="RHEA-COMP:12419"/>
        <dbReference type="ChEBI" id="CHEBI:15378"/>
        <dbReference type="ChEBI" id="CHEBI:57856"/>
        <dbReference type="ChEBI" id="CHEBI:59789"/>
        <dbReference type="ChEBI" id="CHEBI:90615"/>
        <dbReference type="ChEBI" id="CHEBI:90616"/>
        <dbReference type="EC" id="2.1.1.72"/>
    </reaction>
</comment>
<dbReference type="GO" id="GO:0032259">
    <property type="term" value="P:methylation"/>
    <property type="evidence" value="ECO:0007669"/>
    <property type="project" value="UniProtKB-KW"/>
</dbReference>
<keyword evidence="2" id="KW-0489">Methyltransferase</keyword>
<dbReference type="InterPro" id="IPR002052">
    <property type="entry name" value="DNA_methylase_N6_adenine_CS"/>
</dbReference>
<keyword evidence="4" id="KW-0949">S-adenosyl-L-methionine</keyword>
<evidence type="ECO:0000256" key="4">
    <source>
        <dbReference type="ARBA" id="ARBA00022691"/>
    </source>
</evidence>
<dbReference type="GO" id="GO:0006304">
    <property type="term" value="P:DNA modification"/>
    <property type="evidence" value="ECO:0007669"/>
    <property type="project" value="InterPro"/>
</dbReference>
<dbReference type="PRINTS" id="PR00507">
    <property type="entry name" value="N12N6MTFRASE"/>
</dbReference>
<keyword evidence="8" id="KW-1185">Reference proteome</keyword>
<evidence type="ECO:0000256" key="2">
    <source>
        <dbReference type="ARBA" id="ARBA00022603"/>
    </source>
</evidence>
<dbReference type="PANTHER" id="PTHR33841:SF1">
    <property type="entry name" value="DNA METHYLTRANSFERASE A"/>
    <property type="match status" value="1"/>
</dbReference>
<evidence type="ECO:0000313" key="8">
    <source>
        <dbReference type="Proteomes" id="UP000050509"/>
    </source>
</evidence>
<dbReference type="Pfam" id="PF07669">
    <property type="entry name" value="Eco57I"/>
    <property type="match status" value="1"/>
</dbReference>
<evidence type="ECO:0000313" key="7">
    <source>
        <dbReference type="EMBL" id="KPV54579.1"/>
    </source>
</evidence>
<dbReference type="AlphaFoldDB" id="A0A0P9DM79"/>
<feature type="non-terminal residue" evidence="7">
    <location>
        <position position="916"/>
    </location>
</feature>
<comment type="caution">
    <text evidence="7">The sequence shown here is derived from an EMBL/GenBank/DDBJ whole genome shotgun (WGS) entry which is preliminary data.</text>
</comment>
<proteinExistence type="predicted"/>
<gene>
    <name evidence="7" type="ORF">SE17_02860</name>
</gene>